<dbReference type="RefSeq" id="WP_084425880.1">
    <property type="nucleotide sequence ID" value="NZ_CP042914.1"/>
</dbReference>
<dbReference type="Pfam" id="PF00004">
    <property type="entry name" value="AAA"/>
    <property type="match status" value="1"/>
</dbReference>
<feature type="domain" description="AAA+ ATPase" evidence="4">
    <location>
        <begin position="213"/>
        <end position="489"/>
    </location>
</feature>
<dbReference type="Gene3D" id="1.10.8.60">
    <property type="match status" value="1"/>
</dbReference>
<feature type="domain" description="AAA+ ATPase" evidence="4">
    <location>
        <begin position="495"/>
        <end position="662"/>
    </location>
</feature>
<accession>A0A5B9R913</accession>
<dbReference type="InterPro" id="IPR003959">
    <property type="entry name" value="ATPase_AAA_core"/>
</dbReference>
<sequence length="750" mass="83323">MTVHRLPILVHEVAPRWFMARCIDGPNVSASAPTRSQAIEQVRRYLKAAARRPHDFSWPPPKTHQLCSQAVKVRLYYRDGHRRFPASRQLQLRVQYVLGRYSEGSLECIVPAIDDYFHCPEQSELESLISEAVRNATAAMTPRQVLSLVPHRSSELVTVRVRVDESASEEDNWNLEPLETVAEPLGLRSRRGERQTAWFRDGQITELLHRLQQPGNTLLLGEPGCGKTTILNSAALEFRKRAKLAADAEQRSLPPSLVWSTSAGNLIAGMQYLGEWEQRLEEIIQLLSSFDGILVVDSLSELMRLGGREPSGSLAAFLLPYLVRGELKMVAEATPEQLAACRRVMPGFAEAFRIQKVDTLSAPVVRQIADRMLTDAHRSFGLQIDPATAEVTTRLFARFLPYQTPPRGTVHLLRELIGQHRRGSEPKELTPQLVIDKFTSQTGLPARIVSDAVQLSADEVAESFEASVVGQHEAVQAAVDCVLRLKTGLCDPTRPIATLFFCGPTGVGKTQLARSLADYLLAGRSDGGRLIRLDMSEYAGYDAVDRLLMAPDGEPAAWIQRLRTWPLGVVLLDEFEKASPEVFDCLLTALDEGRISDRFGRTTTLCGTVIIMTSNVGARSTKPLGFSGKGADRSSYRRALHQTFRPEFLNRLDQVVYFQALSVKTIRTIVQHELQSLTQREAIRTSGVELTWDDAVVQRLAQIGFDPALGARPLQRAIEAKLVAPLARRLITHPQTTHVNLAELLSAAGR</sequence>
<dbReference type="InterPro" id="IPR003593">
    <property type="entry name" value="AAA+_ATPase"/>
</dbReference>
<dbReference type="InterPro" id="IPR050130">
    <property type="entry name" value="ClpA_ClpB"/>
</dbReference>
<evidence type="ECO:0000256" key="2">
    <source>
        <dbReference type="ARBA" id="ARBA00022840"/>
    </source>
</evidence>
<reference evidence="6 7" key="1">
    <citation type="submission" date="2019-08" db="EMBL/GenBank/DDBJ databases">
        <title>Deep-cultivation of Planctomycetes and their phenomic and genomic characterization uncovers novel biology.</title>
        <authorList>
            <person name="Wiegand S."/>
            <person name="Jogler M."/>
            <person name="Boedeker C."/>
            <person name="Pinto D."/>
            <person name="Vollmers J."/>
            <person name="Rivas-Marin E."/>
            <person name="Kohn T."/>
            <person name="Peeters S.H."/>
            <person name="Heuer A."/>
            <person name="Rast P."/>
            <person name="Oberbeckmann S."/>
            <person name="Bunk B."/>
            <person name="Jeske O."/>
            <person name="Meyerdierks A."/>
            <person name="Storesund J.E."/>
            <person name="Kallscheuer N."/>
            <person name="Luecker S."/>
            <person name="Lage O.M."/>
            <person name="Pohl T."/>
            <person name="Merkel B.J."/>
            <person name="Hornburger P."/>
            <person name="Mueller R.-W."/>
            <person name="Bruemmer F."/>
            <person name="Labrenz M."/>
            <person name="Spormann A.M."/>
            <person name="Op den Camp H."/>
            <person name="Overmann J."/>
            <person name="Amann R."/>
            <person name="Jetten M.S.M."/>
            <person name="Mascher T."/>
            <person name="Medema M.H."/>
            <person name="Devos D.P."/>
            <person name="Kaster A.-K."/>
            <person name="Ovreas L."/>
            <person name="Rohde M."/>
            <person name="Galperin M.Y."/>
            <person name="Jogler C."/>
        </authorList>
    </citation>
    <scope>NUCLEOTIDE SEQUENCE [LARGE SCALE GENOMIC DNA]</scope>
    <source>
        <strain evidence="6 7">UC8</strain>
    </source>
</reference>
<dbReference type="EMBL" id="CP042914">
    <property type="protein sequence ID" value="QEG43411.1"/>
    <property type="molecule type" value="Genomic_DNA"/>
</dbReference>
<evidence type="ECO:0000259" key="5">
    <source>
        <dbReference type="SMART" id="SM01086"/>
    </source>
</evidence>
<dbReference type="GO" id="GO:0005737">
    <property type="term" value="C:cytoplasm"/>
    <property type="evidence" value="ECO:0007669"/>
    <property type="project" value="TreeGrafter"/>
</dbReference>
<proteinExistence type="predicted"/>
<dbReference type="SUPFAM" id="SSF52540">
    <property type="entry name" value="P-loop containing nucleoside triphosphate hydrolases"/>
    <property type="match status" value="2"/>
</dbReference>
<dbReference type="PANTHER" id="PTHR11638">
    <property type="entry name" value="ATP-DEPENDENT CLP PROTEASE"/>
    <property type="match status" value="1"/>
</dbReference>
<dbReference type="GO" id="GO:0034605">
    <property type="term" value="P:cellular response to heat"/>
    <property type="evidence" value="ECO:0007669"/>
    <property type="project" value="TreeGrafter"/>
</dbReference>
<keyword evidence="2 6" id="KW-0067">ATP-binding</keyword>
<dbReference type="KEGG" id="rul:UC8_54600"/>
<dbReference type="SMART" id="SM00382">
    <property type="entry name" value="AAA"/>
    <property type="match status" value="2"/>
</dbReference>
<dbReference type="OrthoDB" id="8857354at2"/>
<dbReference type="Pfam" id="PF10431">
    <property type="entry name" value="ClpB_D2-small"/>
    <property type="match status" value="1"/>
</dbReference>
<dbReference type="InterPro" id="IPR027417">
    <property type="entry name" value="P-loop_NTPase"/>
</dbReference>
<gene>
    <name evidence="6" type="primary">clpC_2</name>
    <name evidence="6" type="ORF">UC8_54600</name>
</gene>
<keyword evidence="7" id="KW-1185">Reference proteome</keyword>
<evidence type="ECO:0000256" key="1">
    <source>
        <dbReference type="ARBA" id="ARBA00022741"/>
    </source>
</evidence>
<dbReference type="GO" id="GO:0006508">
    <property type="term" value="P:proteolysis"/>
    <property type="evidence" value="ECO:0007669"/>
    <property type="project" value="UniProtKB-KW"/>
</dbReference>
<dbReference type="CDD" id="cd19499">
    <property type="entry name" value="RecA-like_ClpB_Hsp104-like"/>
    <property type="match status" value="1"/>
</dbReference>
<dbReference type="GO" id="GO:0016887">
    <property type="term" value="F:ATP hydrolysis activity"/>
    <property type="evidence" value="ECO:0007669"/>
    <property type="project" value="InterPro"/>
</dbReference>
<dbReference type="GO" id="GO:0008233">
    <property type="term" value="F:peptidase activity"/>
    <property type="evidence" value="ECO:0007669"/>
    <property type="project" value="UniProtKB-KW"/>
</dbReference>
<dbReference type="InterPro" id="IPR019489">
    <property type="entry name" value="Clp_ATPase_C"/>
</dbReference>
<dbReference type="SMART" id="SM01086">
    <property type="entry name" value="ClpB_D2-small"/>
    <property type="match status" value="1"/>
</dbReference>
<evidence type="ECO:0000313" key="7">
    <source>
        <dbReference type="Proteomes" id="UP000325286"/>
    </source>
</evidence>
<dbReference type="Gene3D" id="3.40.50.300">
    <property type="entry name" value="P-loop containing nucleotide triphosphate hydrolases"/>
    <property type="match status" value="2"/>
</dbReference>
<organism evidence="6 7">
    <name type="scientific">Roseimaritima ulvae</name>
    <dbReference type="NCBI Taxonomy" id="980254"/>
    <lineage>
        <taxon>Bacteria</taxon>
        <taxon>Pseudomonadati</taxon>
        <taxon>Planctomycetota</taxon>
        <taxon>Planctomycetia</taxon>
        <taxon>Pirellulales</taxon>
        <taxon>Pirellulaceae</taxon>
        <taxon>Roseimaritima</taxon>
    </lineage>
</organism>
<evidence type="ECO:0000313" key="6">
    <source>
        <dbReference type="EMBL" id="QEG43411.1"/>
    </source>
</evidence>
<dbReference type="PANTHER" id="PTHR11638:SF18">
    <property type="entry name" value="HEAT SHOCK PROTEIN 104"/>
    <property type="match status" value="1"/>
</dbReference>
<dbReference type="Proteomes" id="UP000325286">
    <property type="component" value="Chromosome"/>
</dbReference>
<dbReference type="Pfam" id="PF07724">
    <property type="entry name" value="AAA_2"/>
    <property type="match status" value="1"/>
</dbReference>
<name>A0A5B9R913_9BACT</name>
<dbReference type="InterPro" id="IPR001270">
    <property type="entry name" value="ClpA/B"/>
</dbReference>
<keyword evidence="6" id="KW-0645">Protease</keyword>
<protein>
    <submittedName>
        <fullName evidence="6">ATP-dependent Clp protease ATP-binding subunit ClpC</fullName>
    </submittedName>
</protein>
<keyword evidence="1" id="KW-0547">Nucleotide-binding</keyword>
<keyword evidence="3" id="KW-0143">Chaperone</keyword>
<dbReference type="GO" id="GO:0005524">
    <property type="term" value="F:ATP binding"/>
    <property type="evidence" value="ECO:0007669"/>
    <property type="project" value="UniProtKB-KW"/>
</dbReference>
<keyword evidence="6" id="KW-0378">Hydrolase</keyword>
<evidence type="ECO:0000259" key="4">
    <source>
        <dbReference type="SMART" id="SM00382"/>
    </source>
</evidence>
<dbReference type="AlphaFoldDB" id="A0A5B9R913"/>
<feature type="domain" description="Clp ATPase C-terminal" evidence="5">
    <location>
        <begin position="661"/>
        <end position="746"/>
    </location>
</feature>
<evidence type="ECO:0000256" key="3">
    <source>
        <dbReference type="ARBA" id="ARBA00023186"/>
    </source>
</evidence>
<dbReference type="PRINTS" id="PR00300">
    <property type="entry name" value="CLPPROTEASEA"/>
</dbReference>